<reference evidence="4 5" key="1">
    <citation type="submission" date="2018-05" db="EMBL/GenBank/DDBJ databases">
        <title>Genomic Encyclopedia of Type Strains, Phase IV (KMG-IV): sequencing the most valuable type-strain genomes for metagenomic binning, comparative biology and taxonomic classification.</title>
        <authorList>
            <person name="Goeker M."/>
        </authorList>
    </citation>
    <scope>NUCLEOTIDE SEQUENCE [LARGE SCALE GENOMIC DNA]</scope>
    <source>
        <strain evidence="4 5">DSM 103371</strain>
    </source>
</reference>
<dbReference type="RefSeq" id="WP_206508322.1">
    <property type="nucleotide sequence ID" value="NZ_CP034588.1"/>
</dbReference>
<protein>
    <submittedName>
        <fullName evidence="4">Uronate dehydrogenase</fullName>
    </submittedName>
</protein>
<dbReference type="Gene3D" id="3.40.50.720">
    <property type="entry name" value="NAD(P)-binding Rossmann-like Domain"/>
    <property type="match status" value="1"/>
</dbReference>
<keyword evidence="1" id="KW-0521">NADP</keyword>
<dbReference type="EMBL" id="QGGV01000011">
    <property type="protein sequence ID" value="PWK54648.1"/>
    <property type="molecule type" value="Genomic_DNA"/>
</dbReference>
<dbReference type="PANTHER" id="PTHR43103">
    <property type="entry name" value="NUCLEOSIDE-DIPHOSPHATE-SUGAR EPIMERASE"/>
    <property type="match status" value="1"/>
</dbReference>
<evidence type="ECO:0000313" key="4">
    <source>
        <dbReference type="EMBL" id="PWK54648.1"/>
    </source>
</evidence>
<evidence type="ECO:0000256" key="2">
    <source>
        <dbReference type="ARBA" id="ARBA00023277"/>
    </source>
</evidence>
<name>A0A316G1F9_9RHOB</name>
<dbReference type="SUPFAM" id="SSF51735">
    <property type="entry name" value="NAD(P)-binding Rossmann-fold domains"/>
    <property type="match status" value="1"/>
</dbReference>
<feature type="domain" description="NAD-dependent epimerase/dehydratase" evidence="3">
    <location>
        <begin position="6"/>
        <end position="166"/>
    </location>
</feature>
<proteinExistence type="predicted"/>
<keyword evidence="2" id="KW-0119">Carbohydrate metabolism</keyword>
<dbReference type="InterPro" id="IPR036291">
    <property type="entry name" value="NAD(P)-bd_dom_sf"/>
</dbReference>
<sequence>MMNRLLMTGAAGGLGTQMRTRLKHLAPTIRLSDIVEVTDPQAHEEVVTCDLGDKDAVEELVKGCDGIVHFGGVATEHPWDPICNANISGLVYLYEAARKHGHPRIMFASSNHAVGFHPQNKVIDNTVYPQPDGLYGVSKVFGEALANAYHSKFGIETAIVRIGSCFPKPTDHRMLSTWLSYDDLAGLIGRIFDVPRLGCPIIYGVSNNTASFWDNRQVKWMGWQPKDNAEDYRAEVDAAKSKPAKDAPEVLWIGGAYTADKIHE</sequence>
<organism evidence="4 5">
    <name type="scientific">Silicimonas algicola</name>
    <dbReference type="NCBI Taxonomy" id="1826607"/>
    <lineage>
        <taxon>Bacteria</taxon>
        <taxon>Pseudomonadati</taxon>
        <taxon>Pseudomonadota</taxon>
        <taxon>Alphaproteobacteria</taxon>
        <taxon>Rhodobacterales</taxon>
        <taxon>Paracoccaceae</taxon>
    </lineage>
</organism>
<accession>A0A316G1F9</accession>
<evidence type="ECO:0000313" key="5">
    <source>
        <dbReference type="Proteomes" id="UP000245390"/>
    </source>
</evidence>
<keyword evidence="5" id="KW-1185">Reference proteome</keyword>
<gene>
    <name evidence="4" type="ORF">C8D95_11183</name>
</gene>
<dbReference type="AlphaFoldDB" id="A0A316G1F9"/>
<dbReference type="Pfam" id="PF01370">
    <property type="entry name" value="Epimerase"/>
    <property type="match status" value="1"/>
</dbReference>
<comment type="caution">
    <text evidence="4">The sequence shown here is derived from an EMBL/GenBank/DDBJ whole genome shotgun (WGS) entry which is preliminary data.</text>
</comment>
<evidence type="ECO:0000256" key="1">
    <source>
        <dbReference type="ARBA" id="ARBA00022857"/>
    </source>
</evidence>
<dbReference type="PANTHER" id="PTHR43103:SF3">
    <property type="entry name" value="ADP-L-GLYCERO-D-MANNO-HEPTOSE-6-EPIMERASE"/>
    <property type="match status" value="1"/>
</dbReference>
<dbReference type="Proteomes" id="UP000245390">
    <property type="component" value="Unassembled WGS sequence"/>
</dbReference>
<evidence type="ECO:0000259" key="3">
    <source>
        <dbReference type="Pfam" id="PF01370"/>
    </source>
</evidence>
<dbReference type="InterPro" id="IPR001509">
    <property type="entry name" value="Epimerase_deHydtase"/>
</dbReference>